<name>A0ABS8TJF2_DATST</name>
<organism evidence="1 2">
    <name type="scientific">Datura stramonium</name>
    <name type="common">Jimsonweed</name>
    <name type="synonym">Common thornapple</name>
    <dbReference type="NCBI Taxonomy" id="4076"/>
    <lineage>
        <taxon>Eukaryota</taxon>
        <taxon>Viridiplantae</taxon>
        <taxon>Streptophyta</taxon>
        <taxon>Embryophyta</taxon>
        <taxon>Tracheophyta</taxon>
        <taxon>Spermatophyta</taxon>
        <taxon>Magnoliopsida</taxon>
        <taxon>eudicotyledons</taxon>
        <taxon>Gunneridae</taxon>
        <taxon>Pentapetalae</taxon>
        <taxon>asterids</taxon>
        <taxon>lamiids</taxon>
        <taxon>Solanales</taxon>
        <taxon>Solanaceae</taxon>
        <taxon>Solanoideae</taxon>
        <taxon>Datureae</taxon>
        <taxon>Datura</taxon>
    </lineage>
</organism>
<sequence>MEELSSELNRLCMDNEDPKLKVETKKYNFFRWRDGPVDQRSKSILPKLVKKVKKQSTLKKKMEEAFALGGEFSCFDRTMEMEGKSSFIYTAMDMEREFDSIDSEKMKFMKNSSNHNEKTIDNENMKLMENSTEKKNNCFSFNRIFILRLLLYPLICINSLRQVENLCYQDQLP</sequence>
<dbReference type="Proteomes" id="UP000823775">
    <property type="component" value="Unassembled WGS sequence"/>
</dbReference>
<dbReference type="EMBL" id="JACEIK010001596">
    <property type="protein sequence ID" value="MCD7470672.1"/>
    <property type="molecule type" value="Genomic_DNA"/>
</dbReference>
<reference evidence="1 2" key="1">
    <citation type="journal article" date="2021" name="BMC Genomics">
        <title>Datura genome reveals duplications of psychoactive alkaloid biosynthetic genes and high mutation rate following tissue culture.</title>
        <authorList>
            <person name="Rajewski A."/>
            <person name="Carter-House D."/>
            <person name="Stajich J."/>
            <person name="Litt A."/>
        </authorList>
    </citation>
    <scope>NUCLEOTIDE SEQUENCE [LARGE SCALE GENOMIC DNA]</scope>
    <source>
        <strain evidence="1">AR-01</strain>
    </source>
</reference>
<keyword evidence="2" id="KW-1185">Reference proteome</keyword>
<gene>
    <name evidence="1" type="ORF">HAX54_010690</name>
</gene>
<protein>
    <submittedName>
        <fullName evidence="1">Uncharacterized protein</fullName>
    </submittedName>
</protein>
<evidence type="ECO:0000313" key="1">
    <source>
        <dbReference type="EMBL" id="MCD7470672.1"/>
    </source>
</evidence>
<accession>A0ABS8TJF2</accession>
<proteinExistence type="predicted"/>
<evidence type="ECO:0000313" key="2">
    <source>
        <dbReference type="Proteomes" id="UP000823775"/>
    </source>
</evidence>
<comment type="caution">
    <text evidence="1">The sequence shown here is derived from an EMBL/GenBank/DDBJ whole genome shotgun (WGS) entry which is preliminary data.</text>
</comment>